<dbReference type="Proteomes" id="UP000023541">
    <property type="component" value="Unassembled WGS sequence"/>
</dbReference>
<dbReference type="SUPFAM" id="SSF54427">
    <property type="entry name" value="NTF2-like"/>
    <property type="match status" value="1"/>
</dbReference>
<dbReference type="STRING" id="1317122.ATO12_23765"/>
<dbReference type="RefSeq" id="WP_051575955.1">
    <property type="nucleotide sequence ID" value="NZ_AQRA01000008.1"/>
</dbReference>
<dbReference type="Pfam" id="PF12893">
    <property type="entry name" value="Lumazine_bd_2"/>
    <property type="match status" value="1"/>
</dbReference>
<dbReference type="InterPro" id="IPR032710">
    <property type="entry name" value="NTF2-like_dom_sf"/>
</dbReference>
<dbReference type="Gene3D" id="3.10.450.50">
    <property type="match status" value="1"/>
</dbReference>
<proteinExistence type="predicted"/>
<organism evidence="1 2">
    <name type="scientific">Aquimarina atlantica</name>
    <dbReference type="NCBI Taxonomy" id="1317122"/>
    <lineage>
        <taxon>Bacteria</taxon>
        <taxon>Pseudomonadati</taxon>
        <taxon>Bacteroidota</taxon>
        <taxon>Flavobacteriia</taxon>
        <taxon>Flavobacteriales</taxon>
        <taxon>Flavobacteriaceae</taxon>
        <taxon>Aquimarina</taxon>
    </lineage>
</organism>
<keyword evidence="2" id="KW-1185">Reference proteome</keyword>
<accession>A0A023BRL5</accession>
<dbReference type="EMBL" id="AQRA01000008">
    <property type="protein sequence ID" value="EZH72468.1"/>
    <property type="molecule type" value="Genomic_DNA"/>
</dbReference>
<dbReference type="InterPro" id="IPR039437">
    <property type="entry name" value="FrzH/put_lumazine-bd"/>
</dbReference>
<reference evidence="1 2" key="1">
    <citation type="submission" date="2014-04" db="EMBL/GenBank/DDBJ databases">
        <title>Aquimarina sp. 22II-S11-z7 Genome Sequencing.</title>
        <authorList>
            <person name="Lai Q."/>
        </authorList>
    </citation>
    <scope>NUCLEOTIDE SEQUENCE [LARGE SCALE GENOMIC DNA]</scope>
    <source>
        <strain evidence="1 2">22II-S11-z7</strain>
    </source>
</reference>
<protein>
    <submittedName>
        <fullName evidence="1">Uncharacterized protein</fullName>
    </submittedName>
</protein>
<gene>
    <name evidence="1" type="ORF">ATO12_23765</name>
</gene>
<comment type="caution">
    <text evidence="1">The sequence shown here is derived from an EMBL/GenBank/DDBJ whole genome shotgun (WGS) entry which is preliminary data.</text>
</comment>
<sequence length="140" mass="16350">MKTYFWITLFLISCNITIAQSEDDNIRSSINKYLEGTSYNKPETIKEAFYDEANLFLTHKEKKLWIVPIQEYASWFEKREQGKFNGRTGKILSVDRENDIAMAKAEILIEGKDVRYIDVFLLKKIDGVWKIISKAATTKK</sequence>
<evidence type="ECO:0000313" key="1">
    <source>
        <dbReference type="EMBL" id="EZH72468.1"/>
    </source>
</evidence>
<dbReference type="eggNOG" id="ENOG5031AWH">
    <property type="taxonomic scope" value="Bacteria"/>
</dbReference>
<dbReference type="AlphaFoldDB" id="A0A023BRL5"/>
<evidence type="ECO:0000313" key="2">
    <source>
        <dbReference type="Proteomes" id="UP000023541"/>
    </source>
</evidence>
<dbReference type="OrthoDB" id="9792284at2"/>
<name>A0A023BRL5_9FLAO</name>